<feature type="region of interest" description="Disordered" evidence="1">
    <location>
        <begin position="1"/>
        <end position="48"/>
    </location>
</feature>
<accession>A0ABN9XL78</accession>
<reference evidence="2" key="1">
    <citation type="submission" date="2023-10" db="EMBL/GenBank/DDBJ databases">
        <authorList>
            <person name="Chen Y."/>
            <person name="Shah S."/>
            <person name="Dougan E. K."/>
            <person name="Thang M."/>
            <person name="Chan C."/>
        </authorList>
    </citation>
    <scope>NUCLEOTIDE SEQUENCE [LARGE SCALE GENOMIC DNA]</scope>
</reference>
<protein>
    <submittedName>
        <fullName evidence="2">Uncharacterized protein</fullName>
    </submittedName>
</protein>
<evidence type="ECO:0000313" key="3">
    <source>
        <dbReference type="Proteomes" id="UP001189429"/>
    </source>
</evidence>
<dbReference type="Proteomes" id="UP001189429">
    <property type="component" value="Unassembled WGS sequence"/>
</dbReference>
<feature type="non-terminal residue" evidence="2">
    <location>
        <position position="136"/>
    </location>
</feature>
<proteinExistence type="predicted"/>
<comment type="caution">
    <text evidence="2">The sequence shown here is derived from an EMBL/GenBank/DDBJ whole genome shotgun (WGS) entry which is preliminary data.</text>
</comment>
<sequence>SSSECAGEPQRAAPPPAAVPEERAERTAAKEEERSSKASSAPQPSGGFVQDPFLSGVNCYAEVFLEVPDTTLSGIRIDPKAVTVYPTTRVYGGVSVQKEVLTGKYVIWEKKKLHHHKLSEVRPDFLDLRWPPPPWR</sequence>
<organism evidence="2 3">
    <name type="scientific">Prorocentrum cordatum</name>
    <dbReference type="NCBI Taxonomy" id="2364126"/>
    <lineage>
        <taxon>Eukaryota</taxon>
        <taxon>Sar</taxon>
        <taxon>Alveolata</taxon>
        <taxon>Dinophyceae</taxon>
        <taxon>Prorocentrales</taxon>
        <taxon>Prorocentraceae</taxon>
        <taxon>Prorocentrum</taxon>
    </lineage>
</organism>
<gene>
    <name evidence="2" type="ORF">PCOR1329_LOCUS76787</name>
</gene>
<name>A0ABN9XL78_9DINO</name>
<evidence type="ECO:0000313" key="2">
    <source>
        <dbReference type="EMBL" id="CAK0899221.1"/>
    </source>
</evidence>
<keyword evidence="3" id="KW-1185">Reference proteome</keyword>
<feature type="compositionally biased region" description="Low complexity" evidence="1">
    <location>
        <begin position="1"/>
        <end position="11"/>
    </location>
</feature>
<dbReference type="EMBL" id="CAUYUJ010020567">
    <property type="protein sequence ID" value="CAK0899221.1"/>
    <property type="molecule type" value="Genomic_DNA"/>
</dbReference>
<feature type="non-terminal residue" evidence="2">
    <location>
        <position position="1"/>
    </location>
</feature>
<evidence type="ECO:0000256" key="1">
    <source>
        <dbReference type="SAM" id="MobiDB-lite"/>
    </source>
</evidence>
<feature type="compositionally biased region" description="Basic and acidic residues" evidence="1">
    <location>
        <begin position="20"/>
        <end position="36"/>
    </location>
</feature>